<dbReference type="AlphaFoldDB" id="A0A6G4QWW4"/>
<gene>
    <name evidence="1" type="ORF">G5B46_10470</name>
</gene>
<dbReference type="RefSeq" id="WP_165258487.1">
    <property type="nucleotide sequence ID" value="NZ_JAAKGT010000004.1"/>
</dbReference>
<comment type="caution">
    <text evidence="1">The sequence shown here is derived from an EMBL/GenBank/DDBJ whole genome shotgun (WGS) entry which is preliminary data.</text>
</comment>
<sequence length="257" mass="29316">MSDRVQVDRDDHPNGRAAWDLPYLIHPSSPRLVSVTLDPLPEQRILTDEVEGVGTVRMALGGPHWDVSAGRADSVAHRLPPELSGTVQEPLEGLPDLINHNGNLLFVSSRMREAIEPLLVDFEIIPVRIRRGKKTLRDDELREVMFYWVNTWRRINLVDLEASLFDPESKGVDPADGLVKIATWKNLILNGDPSGSDNLFDIRELYGQNRYCSVEFFNTCRRNGLDVTFNPVILDRREGYNSKMPRFRRILKGDVMM</sequence>
<proteinExistence type="predicted"/>
<dbReference type="EMBL" id="JAAKGT010000004">
    <property type="protein sequence ID" value="NGM50031.1"/>
    <property type="molecule type" value="Genomic_DNA"/>
</dbReference>
<accession>A0A6G4QWW4</accession>
<protein>
    <submittedName>
        <fullName evidence="1">Uncharacterized protein</fullName>
    </submittedName>
</protein>
<organism evidence="1">
    <name type="scientific">Caulobacter sp. 602-2</name>
    <dbReference type="NCBI Taxonomy" id="2710887"/>
    <lineage>
        <taxon>Bacteria</taxon>
        <taxon>Pseudomonadati</taxon>
        <taxon>Pseudomonadota</taxon>
        <taxon>Alphaproteobacteria</taxon>
        <taxon>Caulobacterales</taxon>
        <taxon>Caulobacteraceae</taxon>
        <taxon>Caulobacter</taxon>
    </lineage>
</organism>
<evidence type="ECO:0000313" key="1">
    <source>
        <dbReference type="EMBL" id="NGM50031.1"/>
    </source>
</evidence>
<reference evidence="1" key="1">
    <citation type="submission" date="2020-02" db="EMBL/GenBank/DDBJ databases">
        <authorList>
            <person name="Gao J."/>
            <person name="Sun J."/>
        </authorList>
    </citation>
    <scope>NUCLEOTIDE SEQUENCE</scope>
    <source>
        <strain evidence="1">602-2</strain>
    </source>
</reference>
<name>A0A6G4QWW4_9CAUL</name>